<evidence type="ECO:0000313" key="3">
    <source>
        <dbReference type="Proteomes" id="UP000691718"/>
    </source>
</evidence>
<gene>
    <name evidence="2" type="ORF">PAPOLLO_LOCUS15944</name>
</gene>
<feature type="signal peptide" evidence="1">
    <location>
        <begin position="1"/>
        <end position="19"/>
    </location>
</feature>
<dbReference type="EMBL" id="CAJQZP010001045">
    <property type="protein sequence ID" value="CAG5013452.1"/>
    <property type="molecule type" value="Genomic_DNA"/>
</dbReference>
<dbReference type="AlphaFoldDB" id="A0A8S3XAN0"/>
<name>A0A8S3XAN0_PARAO</name>
<dbReference type="Proteomes" id="UP000691718">
    <property type="component" value="Unassembled WGS sequence"/>
</dbReference>
<keyword evidence="3" id="KW-1185">Reference proteome</keyword>
<reference evidence="2" key="1">
    <citation type="submission" date="2021-04" db="EMBL/GenBank/DDBJ databases">
        <authorList>
            <person name="Tunstrom K."/>
        </authorList>
    </citation>
    <scope>NUCLEOTIDE SEQUENCE</scope>
</reference>
<feature type="chain" id="PRO_5035830675" evidence="1">
    <location>
        <begin position="20"/>
        <end position="109"/>
    </location>
</feature>
<sequence>MRIAIFFLILAAVAWMGLSSPIDTRYKREVAPLGYRYRLSPISWRYRRSPIEQNVKGHNSYPQAGATFSALELKVKKGEYVCGNKICKLKPGGDTQGLSWDVSVPDLNH</sequence>
<evidence type="ECO:0000313" key="2">
    <source>
        <dbReference type="EMBL" id="CAG5013452.1"/>
    </source>
</evidence>
<keyword evidence="1" id="KW-0732">Signal</keyword>
<evidence type="ECO:0000256" key="1">
    <source>
        <dbReference type="SAM" id="SignalP"/>
    </source>
</evidence>
<dbReference type="OrthoDB" id="7438460at2759"/>
<organism evidence="2 3">
    <name type="scientific">Parnassius apollo</name>
    <name type="common">Apollo butterfly</name>
    <name type="synonym">Papilio apollo</name>
    <dbReference type="NCBI Taxonomy" id="110799"/>
    <lineage>
        <taxon>Eukaryota</taxon>
        <taxon>Metazoa</taxon>
        <taxon>Ecdysozoa</taxon>
        <taxon>Arthropoda</taxon>
        <taxon>Hexapoda</taxon>
        <taxon>Insecta</taxon>
        <taxon>Pterygota</taxon>
        <taxon>Neoptera</taxon>
        <taxon>Endopterygota</taxon>
        <taxon>Lepidoptera</taxon>
        <taxon>Glossata</taxon>
        <taxon>Ditrysia</taxon>
        <taxon>Papilionoidea</taxon>
        <taxon>Papilionidae</taxon>
        <taxon>Parnassiinae</taxon>
        <taxon>Parnassini</taxon>
        <taxon>Parnassius</taxon>
        <taxon>Parnassius</taxon>
    </lineage>
</organism>
<proteinExistence type="predicted"/>
<comment type="caution">
    <text evidence="2">The sequence shown here is derived from an EMBL/GenBank/DDBJ whole genome shotgun (WGS) entry which is preliminary data.</text>
</comment>
<accession>A0A8S3XAN0</accession>
<protein>
    <submittedName>
        <fullName evidence="2">(apollo) hypothetical protein</fullName>
    </submittedName>
</protein>